<keyword evidence="1" id="KW-1133">Transmembrane helix</keyword>
<reference evidence="4 5" key="1">
    <citation type="submission" date="2017-09" db="EMBL/GenBank/DDBJ databases">
        <title>Depth-based differentiation of microbial function through sediment-hosted aquifers and enrichment of novel symbionts in the deep terrestrial subsurface.</title>
        <authorList>
            <person name="Probst A.J."/>
            <person name="Ladd B."/>
            <person name="Jarett J.K."/>
            <person name="Geller-Mcgrath D.E."/>
            <person name="Sieber C.M."/>
            <person name="Emerson J.B."/>
            <person name="Anantharaman K."/>
            <person name="Thomas B.C."/>
            <person name="Malmstrom R."/>
            <person name="Stieglmeier M."/>
            <person name="Klingl A."/>
            <person name="Woyke T."/>
            <person name="Ryan C.M."/>
            <person name="Banfield J.F."/>
        </authorList>
    </citation>
    <scope>NUCLEOTIDE SEQUENCE [LARGE SCALE GENOMIC DNA]</scope>
    <source>
        <strain evidence="4">CG11_big_fil_rev_8_21_14_0_20_36_20</strain>
    </source>
</reference>
<dbReference type="Pfam" id="PF26514">
    <property type="entry name" value="DUF8173"/>
    <property type="match status" value="1"/>
</dbReference>
<name>A0A2H0NB68_9BACT</name>
<dbReference type="Proteomes" id="UP000230564">
    <property type="component" value="Unassembled WGS sequence"/>
</dbReference>
<proteinExistence type="predicted"/>
<feature type="transmembrane region" description="Helical" evidence="1">
    <location>
        <begin position="325"/>
        <end position="342"/>
    </location>
</feature>
<accession>A0A2H0NB68</accession>
<feature type="transmembrane region" description="Helical" evidence="1">
    <location>
        <begin position="266"/>
        <end position="285"/>
    </location>
</feature>
<dbReference type="InterPro" id="IPR058486">
    <property type="entry name" value="DUF8173"/>
</dbReference>
<feature type="transmembrane region" description="Helical" evidence="1">
    <location>
        <begin position="291"/>
        <end position="313"/>
    </location>
</feature>
<evidence type="ECO:0000259" key="3">
    <source>
        <dbReference type="Pfam" id="PF26514"/>
    </source>
</evidence>
<protein>
    <recommendedName>
        <fullName evidence="3">DUF8173 domain-containing protein</fullName>
    </recommendedName>
</protein>
<feature type="signal peptide" evidence="2">
    <location>
        <begin position="1"/>
        <end position="20"/>
    </location>
</feature>
<feature type="chain" id="PRO_5013580937" description="DUF8173 domain-containing protein" evidence="2">
    <location>
        <begin position="21"/>
        <end position="375"/>
    </location>
</feature>
<keyword evidence="1" id="KW-0812">Transmembrane</keyword>
<evidence type="ECO:0000313" key="5">
    <source>
        <dbReference type="Proteomes" id="UP000230564"/>
    </source>
</evidence>
<evidence type="ECO:0000313" key="4">
    <source>
        <dbReference type="EMBL" id="PIR06149.1"/>
    </source>
</evidence>
<sequence length="375" mass="41484">MKYKLFLLLAFFVVPLSALAAEYHSGDNVLLASDQQIDSNYYAAGQNIEVYGTVNGDLFLAGDNITVDSENINGDIFAAGNTITIKGTVNGSVRTAGQQVNIMAQVRDNVMFFGQKLDLDTDSTIGGHVNFYGQRANMRGTVGGQFEGFVESALLSGTFNKDVELNLSKGKNLEVVDSAVINGTLYYKAMEEGMIAEGATITKGVNFDQIFSKSKTPWQKFSWKGLLFKFFGTLVVGMVLLYLFSKFFKDGYNWVRSHPWKSLWQGLVLLVITPIACLLLAITFIGLPLAFVAMSLWVIILYLAKVISAWLIGKFIKEKLFDEKKFSDITVLALGILIYIIISKIPYLGPLVVVIIYLMAWGAFSKMFCGLKCKK</sequence>
<feature type="transmembrane region" description="Helical" evidence="1">
    <location>
        <begin position="348"/>
        <end position="369"/>
    </location>
</feature>
<dbReference type="AlphaFoldDB" id="A0A2H0NB68"/>
<keyword evidence="1" id="KW-0472">Membrane</keyword>
<keyword evidence="2" id="KW-0732">Signal</keyword>
<evidence type="ECO:0000256" key="1">
    <source>
        <dbReference type="SAM" id="Phobius"/>
    </source>
</evidence>
<feature type="transmembrane region" description="Helical" evidence="1">
    <location>
        <begin position="226"/>
        <end position="245"/>
    </location>
</feature>
<dbReference type="EMBL" id="PCWQ01000020">
    <property type="protein sequence ID" value="PIR06149.1"/>
    <property type="molecule type" value="Genomic_DNA"/>
</dbReference>
<feature type="domain" description="DUF8173" evidence="3">
    <location>
        <begin position="226"/>
        <end position="364"/>
    </location>
</feature>
<organism evidence="4 5">
    <name type="scientific">Candidatus Komeilibacteria bacterium CG11_big_fil_rev_8_21_14_0_20_36_20</name>
    <dbReference type="NCBI Taxonomy" id="1974477"/>
    <lineage>
        <taxon>Bacteria</taxon>
        <taxon>Candidatus Komeiliibacteriota</taxon>
    </lineage>
</organism>
<comment type="caution">
    <text evidence="4">The sequence shown here is derived from an EMBL/GenBank/DDBJ whole genome shotgun (WGS) entry which is preliminary data.</text>
</comment>
<evidence type="ECO:0000256" key="2">
    <source>
        <dbReference type="SAM" id="SignalP"/>
    </source>
</evidence>
<gene>
    <name evidence="4" type="ORF">COV55_04710</name>
</gene>